<proteinExistence type="evidence at transcript level"/>
<dbReference type="InterPro" id="IPR003231">
    <property type="entry name" value="ACP"/>
</dbReference>
<accession>C1BRF6</accession>
<keyword evidence="10" id="KW-0249">Electron transport</keyword>
<evidence type="ECO:0000256" key="14">
    <source>
        <dbReference type="RuleBase" id="RU000722"/>
    </source>
</evidence>
<evidence type="ECO:0000256" key="10">
    <source>
        <dbReference type="ARBA" id="ARBA00022982"/>
    </source>
</evidence>
<name>C1BRF6_CALRO</name>
<dbReference type="HAMAP" id="MF_01217">
    <property type="entry name" value="Acyl_carrier"/>
    <property type="match status" value="1"/>
</dbReference>
<evidence type="ECO:0000256" key="12">
    <source>
        <dbReference type="ARBA" id="ARBA00023128"/>
    </source>
</evidence>
<evidence type="ECO:0000256" key="13">
    <source>
        <dbReference type="ARBA" id="ARBA00023160"/>
    </source>
</evidence>
<keyword evidence="11" id="KW-0443">Lipid metabolism</keyword>
<dbReference type="FunFam" id="1.10.1200.10:FF:000003">
    <property type="entry name" value="Acyl carrier protein"/>
    <property type="match status" value="1"/>
</dbReference>
<keyword evidence="7" id="KW-0597">Phosphoprotein</keyword>
<keyword evidence="9" id="KW-0809">Transit peptide</keyword>
<dbReference type="GO" id="GO:0000036">
    <property type="term" value="F:acyl carrier activity"/>
    <property type="evidence" value="ECO:0007669"/>
    <property type="project" value="TreeGrafter"/>
</dbReference>
<keyword evidence="13 14" id="KW-0275">Fatty acid biosynthesis</keyword>
<dbReference type="NCBIfam" id="TIGR00517">
    <property type="entry name" value="acyl_carrier"/>
    <property type="match status" value="1"/>
</dbReference>
<protein>
    <recommendedName>
        <fullName evidence="14">Acyl carrier protein</fullName>
    </recommendedName>
</protein>
<evidence type="ECO:0000256" key="11">
    <source>
        <dbReference type="ARBA" id="ARBA00023098"/>
    </source>
</evidence>
<dbReference type="Pfam" id="PF00550">
    <property type="entry name" value="PP-binding"/>
    <property type="match status" value="1"/>
</dbReference>
<dbReference type="GO" id="GO:0000035">
    <property type="term" value="F:acyl binding"/>
    <property type="evidence" value="ECO:0007669"/>
    <property type="project" value="TreeGrafter"/>
</dbReference>
<organism evidence="16">
    <name type="scientific">Caligus rogercresseyi</name>
    <name type="common">Sea louse</name>
    <dbReference type="NCBI Taxonomy" id="217165"/>
    <lineage>
        <taxon>Eukaryota</taxon>
        <taxon>Metazoa</taxon>
        <taxon>Ecdysozoa</taxon>
        <taxon>Arthropoda</taxon>
        <taxon>Crustacea</taxon>
        <taxon>Multicrustacea</taxon>
        <taxon>Hexanauplia</taxon>
        <taxon>Copepoda</taxon>
        <taxon>Siphonostomatoida</taxon>
        <taxon>Caligidae</taxon>
        <taxon>Caligus</taxon>
    </lineage>
</organism>
<comment type="subcellular location">
    <subcellularLocation>
        <location evidence="1">Mitochondrion</location>
    </subcellularLocation>
</comment>
<evidence type="ECO:0000256" key="6">
    <source>
        <dbReference type="ARBA" id="ARBA00022516"/>
    </source>
</evidence>
<evidence type="ECO:0000256" key="8">
    <source>
        <dbReference type="ARBA" id="ARBA00022832"/>
    </source>
</evidence>
<evidence type="ECO:0000256" key="1">
    <source>
        <dbReference type="ARBA" id="ARBA00004173"/>
    </source>
</evidence>
<evidence type="ECO:0000256" key="5">
    <source>
        <dbReference type="ARBA" id="ARBA00022450"/>
    </source>
</evidence>
<dbReference type="GO" id="GO:0005739">
    <property type="term" value="C:mitochondrion"/>
    <property type="evidence" value="ECO:0007669"/>
    <property type="project" value="UniProtKB-SubCell"/>
</dbReference>
<dbReference type="SUPFAM" id="SSF47336">
    <property type="entry name" value="ACP-like"/>
    <property type="match status" value="1"/>
</dbReference>
<keyword evidence="6 14" id="KW-0444">Lipid biosynthesis</keyword>
<dbReference type="PANTHER" id="PTHR20863:SF28">
    <property type="entry name" value="ACYL CARRIER PROTEIN, MITOCHONDRIAL"/>
    <property type="match status" value="1"/>
</dbReference>
<dbReference type="PROSITE" id="PS50075">
    <property type="entry name" value="CARRIER"/>
    <property type="match status" value="1"/>
</dbReference>
<feature type="domain" description="Carrier" evidence="15">
    <location>
        <begin position="84"/>
        <end position="159"/>
    </location>
</feature>
<dbReference type="PANTHER" id="PTHR20863">
    <property type="entry name" value="ACYL CARRIER PROTEIN"/>
    <property type="match status" value="1"/>
</dbReference>
<evidence type="ECO:0000256" key="9">
    <source>
        <dbReference type="ARBA" id="ARBA00022946"/>
    </source>
</evidence>
<evidence type="ECO:0000256" key="4">
    <source>
        <dbReference type="ARBA" id="ARBA00022448"/>
    </source>
</evidence>
<dbReference type="InterPro" id="IPR009081">
    <property type="entry name" value="PP-bd_ACP"/>
</dbReference>
<dbReference type="EMBL" id="BT077185">
    <property type="protein sequence ID" value="ACO11609.1"/>
    <property type="molecule type" value="mRNA"/>
</dbReference>
<comment type="pathway">
    <text evidence="2">Lipid metabolism; fatty acid biosynthesis.</text>
</comment>
<keyword evidence="12" id="KW-0496">Mitochondrion</keyword>
<evidence type="ECO:0000313" key="16">
    <source>
        <dbReference type="EMBL" id="ACO11609.1"/>
    </source>
</evidence>
<keyword evidence="4" id="KW-0813">Transport</keyword>
<evidence type="ECO:0000256" key="2">
    <source>
        <dbReference type="ARBA" id="ARBA00005194"/>
    </source>
</evidence>
<comment type="function">
    <text evidence="14">Carrier of the growing fatty acid chain in fatty acid biosynthesis.</text>
</comment>
<evidence type="ECO:0000259" key="15">
    <source>
        <dbReference type="PROSITE" id="PS50075"/>
    </source>
</evidence>
<comment type="similarity">
    <text evidence="3">Belongs to the acyl carrier protein (ACP) family.</text>
</comment>
<evidence type="ECO:0000256" key="3">
    <source>
        <dbReference type="ARBA" id="ARBA00010930"/>
    </source>
</evidence>
<reference evidence="16" key="1">
    <citation type="submission" date="2009-03" db="EMBL/GenBank/DDBJ databases">
        <title>Caligus rogercresseyi ESTs and full-length cDNAs.</title>
        <authorList>
            <person name="Yasuike M."/>
            <person name="von Schalburg K."/>
            <person name="Cooper G."/>
            <person name="Leong J."/>
            <person name="Jones S.R.M."/>
            <person name="Koop B.F."/>
        </authorList>
    </citation>
    <scope>NUCLEOTIDE SEQUENCE</scope>
    <source>
        <tissue evidence="16">Whole tissue</tissue>
    </source>
</reference>
<gene>
    <name evidence="16" type="primary">ACPM</name>
</gene>
<keyword evidence="8" id="KW-0276">Fatty acid metabolism</keyword>
<sequence>MSAAVRSSFALSRVIFGSRVLGSGAVRVLAQNPSTGPALSVGLLHQKRTLVHFLKPKDSSLLSPIQPRSQILRAYSATVQLTLQKIEERVLLVLNLFDKVDNSKLNLDSHFINDLGLDSLDHVEVIMAMEDEFGFEIPDDHADKLLTPRKLVQYIGDHEDVYE</sequence>
<dbReference type="AlphaFoldDB" id="C1BRF6"/>
<keyword evidence="5 14" id="KW-0596">Phosphopantetheine</keyword>
<dbReference type="Gene3D" id="1.10.1200.10">
    <property type="entry name" value="ACP-like"/>
    <property type="match status" value="1"/>
</dbReference>
<evidence type="ECO:0000256" key="7">
    <source>
        <dbReference type="ARBA" id="ARBA00022553"/>
    </source>
</evidence>
<dbReference type="InterPro" id="IPR036736">
    <property type="entry name" value="ACP-like_sf"/>
</dbReference>